<reference evidence="1 2" key="1">
    <citation type="submission" date="2014-01" db="EMBL/GenBank/DDBJ databases">
        <authorList>
            <person name="Dobos K."/>
            <person name="Lenaerts A."/>
            <person name="Ordway D."/>
            <person name="DeGroote M.A."/>
            <person name="Parker T."/>
            <person name="Sizemore C."/>
            <person name="Tallon L.J."/>
            <person name="Sadzewicz L.K."/>
            <person name="Sengamalay N."/>
            <person name="Fraser C.M."/>
            <person name="Hine E."/>
            <person name="Shefchek K.A."/>
            <person name="Das S.P."/>
            <person name="Tettelin H."/>
        </authorList>
    </citation>
    <scope>NUCLEOTIDE SEQUENCE [LARGE SCALE GENOMIC DNA]</scope>
    <source>
        <strain evidence="1 2">Harvey</strain>
    </source>
</reference>
<keyword evidence="2" id="KW-1185">Reference proteome</keyword>
<dbReference type="EC" id="2.7.4.9" evidence="1"/>
<gene>
    <name evidence="1" type="ORF">I551_6229</name>
</gene>
<evidence type="ECO:0000313" key="2">
    <source>
        <dbReference type="Proteomes" id="UP000020681"/>
    </source>
</evidence>
<keyword evidence="1" id="KW-0418">Kinase</keyword>
<protein>
    <submittedName>
        <fullName evidence="1">Thymidylate kinase domain protein</fullName>
        <ecNumber evidence="1">2.7.4.9</ecNumber>
    </submittedName>
</protein>
<name>A0ABN0QRH7_MYCUL</name>
<keyword evidence="1" id="KW-0808">Transferase</keyword>
<dbReference type="Proteomes" id="UP000020681">
    <property type="component" value="Unassembled WGS sequence"/>
</dbReference>
<organism evidence="1 2">
    <name type="scientific">Mycobacterium ulcerans str. Harvey</name>
    <dbReference type="NCBI Taxonomy" id="1299332"/>
    <lineage>
        <taxon>Bacteria</taxon>
        <taxon>Bacillati</taxon>
        <taxon>Actinomycetota</taxon>
        <taxon>Actinomycetes</taxon>
        <taxon>Mycobacteriales</taxon>
        <taxon>Mycobacteriaceae</taxon>
        <taxon>Mycobacterium</taxon>
        <taxon>Mycobacterium ulcerans group</taxon>
    </lineage>
</organism>
<feature type="non-terminal residue" evidence="1">
    <location>
        <position position="42"/>
    </location>
</feature>
<sequence length="42" mass="4339">MATLAFPRYGNSVTADIAAEALHGEHGDLASSVFAMATLFAL</sequence>
<dbReference type="GO" id="GO:0004798">
    <property type="term" value="F:dTMP kinase activity"/>
    <property type="evidence" value="ECO:0007669"/>
    <property type="project" value="UniProtKB-EC"/>
</dbReference>
<evidence type="ECO:0000313" key="1">
    <source>
        <dbReference type="EMBL" id="EUA87311.1"/>
    </source>
</evidence>
<accession>A0ABN0QRH7</accession>
<comment type="caution">
    <text evidence="1">The sequence shown here is derived from an EMBL/GenBank/DDBJ whole genome shotgun (WGS) entry which is preliminary data.</text>
</comment>
<dbReference type="EMBL" id="JAOL01000163">
    <property type="protein sequence ID" value="EUA87311.1"/>
    <property type="molecule type" value="Genomic_DNA"/>
</dbReference>
<proteinExistence type="predicted"/>